<feature type="chain" id="PRO_5045588153" evidence="1">
    <location>
        <begin position="35"/>
        <end position="277"/>
    </location>
</feature>
<sequence>MAALLRAVRHGAVRASRWSLLGLALRATLLCTAAANPSPWVEGVGHVMLLPGELKLLRRYLQNASSFFEFGTGASTVYLATKFPELQIHAVELDGKWAGLVRAQLRHRGLEQRTRVRHVDVGTTEAFAFPVENRSACVRRKRQQKLCRRPCLELCEPTTSDRSASRRDRWPSFSDQILLEKAPSPGRAWDVVLVDSRFRVACALKSFLHFHREKSQKSLVLVHDFTRLRPYYQEILHFGTLIFRWYTLAVFRPKRFTRAQEAEELEEALRRFEYQPA</sequence>
<gene>
    <name evidence="2" type="ORF">CCMP2556_LOCUS8125</name>
</gene>
<dbReference type="InterPro" id="IPR029063">
    <property type="entry name" value="SAM-dependent_MTases_sf"/>
</dbReference>
<dbReference type="EMBL" id="CAXAMN010003669">
    <property type="protein sequence ID" value="CAK9005597.1"/>
    <property type="molecule type" value="Genomic_DNA"/>
</dbReference>
<reference evidence="2 3" key="1">
    <citation type="submission" date="2024-02" db="EMBL/GenBank/DDBJ databases">
        <authorList>
            <person name="Chen Y."/>
            <person name="Shah S."/>
            <person name="Dougan E. K."/>
            <person name="Thang M."/>
            <person name="Chan C."/>
        </authorList>
    </citation>
    <scope>NUCLEOTIDE SEQUENCE [LARGE SCALE GENOMIC DNA]</scope>
</reference>
<protein>
    <submittedName>
        <fullName evidence="2">Uncharacterized protein</fullName>
    </submittedName>
</protein>
<dbReference type="Gene3D" id="3.40.50.150">
    <property type="entry name" value="Vaccinia Virus protein VP39"/>
    <property type="match status" value="1"/>
</dbReference>
<organism evidence="2 3">
    <name type="scientific">Durusdinium trenchii</name>
    <dbReference type="NCBI Taxonomy" id="1381693"/>
    <lineage>
        <taxon>Eukaryota</taxon>
        <taxon>Sar</taxon>
        <taxon>Alveolata</taxon>
        <taxon>Dinophyceae</taxon>
        <taxon>Suessiales</taxon>
        <taxon>Symbiodiniaceae</taxon>
        <taxon>Durusdinium</taxon>
    </lineage>
</organism>
<proteinExistence type="predicted"/>
<dbReference type="SUPFAM" id="SSF53335">
    <property type="entry name" value="S-adenosyl-L-methionine-dependent methyltransferases"/>
    <property type="match status" value="1"/>
</dbReference>
<accession>A0ABP0IU28</accession>
<dbReference type="Proteomes" id="UP001642484">
    <property type="component" value="Unassembled WGS sequence"/>
</dbReference>
<name>A0ABP0IU28_9DINO</name>
<evidence type="ECO:0000313" key="2">
    <source>
        <dbReference type="EMBL" id="CAK9005597.1"/>
    </source>
</evidence>
<evidence type="ECO:0000256" key="1">
    <source>
        <dbReference type="SAM" id="SignalP"/>
    </source>
</evidence>
<evidence type="ECO:0000313" key="3">
    <source>
        <dbReference type="Proteomes" id="UP001642484"/>
    </source>
</evidence>
<feature type="signal peptide" evidence="1">
    <location>
        <begin position="1"/>
        <end position="34"/>
    </location>
</feature>
<keyword evidence="1" id="KW-0732">Signal</keyword>
<comment type="caution">
    <text evidence="2">The sequence shown here is derived from an EMBL/GenBank/DDBJ whole genome shotgun (WGS) entry which is preliminary data.</text>
</comment>
<keyword evidence="3" id="KW-1185">Reference proteome</keyword>